<comment type="caution">
    <text evidence="2">The sequence shown here is derived from an EMBL/GenBank/DDBJ whole genome shotgun (WGS) entry which is preliminary data.</text>
</comment>
<dbReference type="AlphaFoldDB" id="A0A4T2GSH7"/>
<accession>A0A4T2GSH7</accession>
<evidence type="ECO:0000313" key="2">
    <source>
        <dbReference type="EMBL" id="TII02349.1"/>
    </source>
</evidence>
<feature type="domain" description="Bacterial toxin 44" evidence="1">
    <location>
        <begin position="58"/>
        <end position="171"/>
    </location>
</feature>
<sequence>MKDAEKLLSEKLQKSGIDMQVILRRMGDDLLAINTNAGYNHFIAGSKIVANIQDNYQFYNLVNTGQPLDLKNRAYQSTADSGYSIWSRDWGNGIKEDYAGNYLYGYVGTGYLKTSSDYLKSAAGTAQLFSDINKKGYKEAILKYAISKQMGFYGDNAWDSNMIQDGVDDYNEFNKK</sequence>
<protein>
    <recommendedName>
        <fullName evidence="1">Bacterial toxin 44 domain-containing protein</fullName>
    </recommendedName>
</protein>
<evidence type="ECO:0000313" key="3">
    <source>
        <dbReference type="Proteomes" id="UP000306426"/>
    </source>
</evidence>
<name>A0A4T2GSH7_STRSU</name>
<dbReference type="Pfam" id="PF15607">
    <property type="entry name" value="Ntox44"/>
    <property type="match status" value="1"/>
</dbReference>
<dbReference type="Proteomes" id="UP000306426">
    <property type="component" value="Unassembled WGS sequence"/>
</dbReference>
<organism evidence="2 3">
    <name type="scientific">Streptococcus suis</name>
    <dbReference type="NCBI Taxonomy" id="1307"/>
    <lineage>
        <taxon>Bacteria</taxon>
        <taxon>Bacillati</taxon>
        <taxon>Bacillota</taxon>
        <taxon>Bacilli</taxon>
        <taxon>Lactobacillales</taxon>
        <taxon>Streptococcaceae</taxon>
        <taxon>Streptococcus</taxon>
    </lineage>
</organism>
<evidence type="ECO:0000259" key="1">
    <source>
        <dbReference type="Pfam" id="PF15607"/>
    </source>
</evidence>
<dbReference type="InterPro" id="IPR028946">
    <property type="entry name" value="Ntox44"/>
</dbReference>
<reference evidence="2 3" key="1">
    <citation type="submission" date="2019-04" db="EMBL/GenBank/DDBJ databases">
        <title>Genome analysis of Streptococcus suis strain WUSS286.</title>
        <authorList>
            <person name="Chen H."/>
            <person name="Gao X."/>
            <person name="Wu Z."/>
        </authorList>
    </citation>
    <scope>NUCLEOTIDE SEQUENCE [LARGE SCALE GENOMIC DNA]</scope>
    <source>
        <strain evidence="2 3">WUSS286</strain>
    </source>
</reference>
<dbReference type="EMBL" id="SSXK01000024">
    <property type="protein sequence ID" value="TII02349.1"/>
    <property type="molecule type" value="Genomic_DNA"/>
</dbReference>
<proteinExistence type="predicted"/>
<gene>
    <name evidence="2" type="ORF">E8L09_07980</name>
</gene>